<proteinExistence type="predicted"/>
<sequence>MNLRLLLISHAATAAMRAGRFPADDPLDARAREEVQAARSRLPIADDAIAFVSPALCARETSRALGLAARTDAALADIDYGNWRGRRLSELAKHAPDVLAAWTRDPDAVPHGGESFAQVVKRIGNWLDALAVHVPLDLHDGPHVTADNASVVTRAVVAVTHAPVIRAAIVHVLGASPEIFSSIEIAPLAAVEMRHSRQRGWTWWPGAT</sequence>
<dbReference type="AlphaFoldDB" id="E1TFJ1"/>
<dbReference type="EMBL" id="CP002218">
    <property type="protein sequence ID" value="ADN60345.1"/>
    <property type="molecule type" value="Genomic_DNA"/>
</dbReference>
<dbReference type="OrthoDB" id="7502553at2"/>
<dbReference type="InterPro" id="IPR029033">
    <property type="entry name" value="His_PPase_superfam"/>
</dbReference>
<organism evidence="1">
    <name type="scientific">Burkholderia sp. (strain CCGE1003)</name>
    <dbReference type="NCBI Taxonomy" id="640512"/>
    <lineage>
        <taxon>Bacteria</taxon>
        <taxon>Pseudomonadati</taxon>
        <taxon>Pseudomonadota</taxon>
        <taxon>Betaproteobacteria</taxon>
        <taxon>Burkholderiales</taxon>
        <taxon>Burkholderiaceae</taxon>
        <taxon>Burkholderia</taxon>
    </lineage>
</organism>
<evidence type="ECO:0000313" key="1">
    <source>
        <dbReference type="EMBL" id="ADN60345.1"/>
    </source>
</evidence>
<reference evidence="1" key="1">
    <citation type="submission" date="2010-09" db="EMBL/GenBank/DDBJ databases">
        <title>Complete sequence of chromosome2 of Burkholderia sp. CCGE1003.</title>
        <authorList>
            <consortium name="US DOE Joint Genome Institute"/>
            <person name="Lucas S."/>
            <person name="Copeland A."/>
            <person name="Lapidus A."/>
            <person name="Cheng J.-F."/>
            <person name="Bruce D."/>
            <person name="Goodwin L."/>
            <person name="Pitluck S."/>
            <person name="Daligault H."/>
            <person name="Davenport K."/>
            <person name="Detter J.C."/>
            <person name="Han C."/>
            <person name="Tapia R."/>
            <person name="Land M."/>
            <person name="Hauser L."/>
            <person name="Jeffries C."/>
            <person name="Kyrpides N."/>
            <person name="Ivanova N."/>
            <person name="Ovchinnikova G."/>
            <person name="Martinez-Romero E."/>
            <person name="Rogel M.A."/>
            <person name="Auchtung J."/>
            <person name="Tiedje J.M."/>
            <person name="Woyke T."/>
        </authorList>
    </citation>
    <scope>NUCLEOTIDE SEQUENCE</scope>
    <source>
        <strain evidence="1">CCGE1003</strain>
    </source>
</reference>
<name>E1TFJ1_BURSG</name>
<dbReference type="STRING" id="640512.BC1003_4413"/>
<dbReference type="Gene3D" id="3.40.50.1240">
    <property type="entry name" value="Phosphoglycerate mutase-like"/>
    <property type="match status" value="1"/>
</dbReference>
<dbReference type="SUPFAM" id="SSF53254">
    <property type="entry name" value="Phosphoglycerate mutase-like"/>
    <property type="match status" value="1"/>
</dbReference>
<gene>
    <name evidence="1" type="ordered locus">BC1003_4413</name>
</gene>
<dbReference type="SMART" id="SM00855">
    <property type="entry name" value="PGAM"/>
    <property type="match status" value="1"/>
</dbReference>
<accession>E1TFJ1</accession>
<dbReference type="HOGENOM" id="CLU_033323_6_0_4"/>
<dbReference type="InterPro" id="IPR013078">
    <property type="entry name" value="His_Pase_superF_clade-1"/>
</dbReference>
<dbReference type="KEGG" id="bgf:BC1003_4413"/>
<dbReference type="Pfam" id="PF00300">
    <property type="entry name" value="His_Phos_1"/>
    <property type="match status" value="1"/>
</dbReference>
<dbReference type="eggNOG" id="COG0406">
    <property type="taxonomic scope" value="Bacteria"/>
</dbReference>
<protein>
    <submittedName>
        <fullName evidence="1">Phosphoglycerate mutase</fullName>
    </submittedName>
</protein>